<dbReference type="Proteomes" id="UP000604046">
    <property type="component" value="Unassembled WGS sequence"/>
</dbReference>
<dbReference type="EMBL" id="CAJNDS010002154">
    <property type="protein sequence ID" value="CAE7353873.1"/>
    <property type="molecule type" value="Genomic_DNA"/>
</dbReference>
<accession>A0A812PBP9</accession>
<gene>
    <name evidence="2" type="ORF">SNAT2548_LOCUS18728</name>
</gene>
<proteinExistence type="predicted"/>
<dbReference type="OrthoDB" id="10630532at2759"/>
<feature type="region of interest" description="Disordered" evidence="1">
    <location>
        <begin position="161"/>
        <end position="184"/>
    </location>
</feature>
<reference evidence="2" key="1">
    <citation type="submission" date="2021-02" db="EMBL/GenBank/DDBJ databases">
        <authorList>
            <person name="Dougan E. K."/>
            <person name="Rhodes N."/>
            <person name="Thang M."/>
            <person name="Chan C."/>
        </authorList>
    </citation>
    <scope>NUCLEOTIDE SEQUENCE</scope>
</reference>
<protein>
    <submittedName>
        <fullName evidence="2">Uncharacterized protein</fullName>
    </submittedName>
</protein>
<dbReference type="AlphaFoldDB" id="A0A812PBP9"/>
<name>A0A812PBP9_9DINO</name>
<evidence type="ECO:0000256" key="1">
    <source>
        <dbReference type="SAM" id="MobiDB-lite"/>
    </source>
</evidence>
<comment type="caution">
    <text evidence="2">The sequence shown here is derived from an EMBL/GenBank/DDBJ whole genome shotgun (WGS) entry which is preliminary data.</text>
</comment>
<sequence>MGDSICASTFAVLEAMVSFRQLLVRSRTTPSLQGAERLRRALVRFRELAGCEEAWGLAGLAGLAEAEQRACREVGLSHSDLRPSYSATVSTAWVGKVESPTTASLSKALAWRRRLMAARSWAQFRSAWVSILQEERPGGSVVLSQWQAEARVDAAAAKHRLRNQRRGAKPALLGGSDFEVRQRPCDPTRCSPRVLKAST</sequence>
<keyword evidence="3" id="KW-1185">Reference proteome</keyword>
<organism evidence="2 3">
    <name type="scientific">Symbiodinium natans</name>
    <dbReference type="NCBI Taxonomy" id="878477"/>
    <lineage>
        <taxon>Eukaryota</taxon>
        <taxon>Sar</taxon>
        <taxon>Alveolata</taxon>
        <taxon>Dinophyceae</taxon>
        <taxon>Suessiales</taxon>
        <taxon>Symbiodiniaceae</taxon>
        <taxon>Symbiodinium</taxon>
    </lineage>
</organism>
<evidence type="ECO:0000313" key="3">
    <source>
        <dbReference type="Proteomes" id="UP000604046"/>
    </source>
</evidence>
<evidence type="ECO:0000313" key="2">
    <source>
        <dbReference type="EMBL" id="CAE7353873.1"/>
    </source>
</evidence>